<keyword evidence="2" id="KW-1185">Reference proteome</keyword>
<dbReference type="OrthoDB" id="4548993at2"/>
<organism evidence="1 2">
    <name type="scientific">Rarobacter faecitabidus</name>
    <dbReference type="NCBI Taxonomy" id="13243"/>
    <lineage>
        <taxon>Bacteria</taxon>
        <taxon>Bacillati</taxon>
        <taxon>Actinomycetota</taxon>
        <taxon>Actinomycetes</taxon>
        <taxon>Micrococcales</taxon>
        <taxon>Rarobacteraceae</taxon>
        <taxon>Rarobacter</taxon>
    </lineage>
</organism>
<dbReference type="Proteomes" id="UP000315389">
    <property type="component" value="Unassembled WGS sequence"/>
</dbReference>
<sequence length="264" mass="29084">MTTIDIPAIAGTELPQLDMNVSRVSLRCALAAVLPHVGDTDSTHRIRLALADERTLIVMATSSYTAITARAHVIDVIWSSEMPVIDIEPRSAREILSVFAPPADKDERSVWEHNGFRVRVTDTEVTVIESAGMLDDLDRVLTVPRLRSTPADDKAPRFPDLARLVLRNLLTQPSVQDRARVSVKRLEPFIKSAKAYGIPDLTLRTFETVHGLIVHVSEDAVGIVSGSERAPDAEAEQAENLADLWQRQLAPLFQPITKEGADSE</sequence>
<reference evidence="1 2" key="1">
    <citation type="submission" date="2019-06" db="EMBL/GenBank/DDBJ databases">
        <title>Sequencing the genomes of 1000 actinobacteria strains.</title>
        <authorList>
            <person name="Klenk H.-P."/>
        </authorList>
    </citation>
    <scope>NUCLEOTIDE SEQUENCE [LARGE SCALE GENOMIC DNA]</scope>
    <source>
        <strain evidence="1 2">DSM 4813</strain>
    </source>
</reference>
<evidence type="ECO:0000313" key="1">
    <source>
        <dbReference type="EMBL" id="TQL58545.1"/>
    </source>
</evidence>
<accession>A0A542ZDX1</accession>
<name>A0A542ZDX1_RARFA</name>
<dbReference type="EMBL" id="VFOS01000003">
    <property type="protein sequence ID" value="TQL58545.1"/>
    <property type="molecule type" value="Genomic_DNA"/>
</dbReference>
<proteinExistence type="predicted"/>
<protein>
    <recommendedName>
        <fullName evidence="3">DNA polymerase-3 subunit beta</fullName>
    </recommendedName>
</protein>
<gene>
    <name evidence="1" type="ORF">FB461_1960</name>
</gene>
<dbReference type="AlphaFoldDB" id="A0A542ZDX1"/>
<evidence type="ECO:0000313" key="2">
    <source>
        <dbReference type="Proteomes" id="UP000315389"/>
    </source>
</evidence>
<dbReference type="RefSeq" id="WP_142121532.1">
    <property type="nucleotide sequence ID" value="NZ_BAAASV010000002.1"/>
</dbReference>
<evidence type="ECO:0008006" key="3">
    <source>
        <dbReference type="Google" id="ProtNLM"/>
    </source>
</evidence>
<comment type="caution">
    <text evidence="1">The sequence shown here is derived from an EMBL/GenBank/DDBJ whole genome shotgun (WGS) entry which is preliminary data.</text>
</comment>